<protein>
    <submittedName>
        <fullName evidence="2">Uncharacterized protein</fullName>
    </submittedName>
</protein>
<organism evidence="2 3">
    <name type="scientific">Glonium stellatum</name>
    <dbReference type="NCBI Taxonomy" id="574774"/>
    <lineage>
        <taxon>Eukaryota</taxon>
        <taxon>Fungi</taxon>
        <taxon>Dikarya</taxon>
        <taxon>Ascomycota</taxon>
        <taxon>Pezizomycotina</taxon>
        <taxon>Dothideomycetes</taxon>
        <taxon>Pleosporomycetidae</taxon>
        <taxon>Gloniales</taxon>
        <taxon>Gloniaceae</taxon>
        <taxon>Glonium</taxon>
    </lineage>
</organism>
<name>A0A8E2EVY4_9PEZI</name>
<dbReference type="OrthoDB" id="47179at2759"/>
<sequence>MDRRGVSVEVGIGFSSHIWLFAIFAIVGSDARCIAIGFSSHSPASSFSMESIAFHKSGVTHIGPLAAWVCRRLVL</sequence>
<evidence type="ECO:0000313" key="3">
    <source>
        <dbReference type="Proteomes" id="UP000250140"/>
    </source>
</evidence>
<evidence type="ECO:0000256" key="1">
    <source>
        <dbReference type="SAM" id="Phobius"/>
    </source>
</evidence>
<proteinExistence type="predicted"/>
<keyword evidence="1" id="KW-1133">Transmembrane helix</keyword>
<dbReference type="EMBL" id="KV750189">
    <property type="protein sequence ID" value="OCL05881.1"/>
    <property type="molecule type" value="Genomic_DNA"/>
</dbReference>
<reference evidence="2 3" key="1">
    <citation type="journal article" date="2016" name="Nat. Commun.">
        <title>Ectomycorrhizal ecology is imprinted in the genome of the dominant symbiotic fungus Cenococcum geophilum.</title>
        <authorList>
            <consortium name="DOE Joint Genome Institute"/>
            <person name="Peter M."/>
            <person name="Kohler A."/>
            <person name="Ohm R.A."/>
            <person name="Kuo A."/>
            <person name="Krutzmann J."/>
            <person name="Morin E."/>
            <person name="Arend M."/>
            <person name="Barry K.W."/>
            <person name="Binder M."/>
            <person name="Choi C."/>
            <person name="Clum A."/>
            <person name="Copeland A."/>
            <person name="Grisel N."/>
            <person name="Haridas S."/>
            <person name="Kipfer T."/>
            <person name="LaButti K."/>
            <person name="Lindquist E."/>
            <person name="Lipzen A."/>
            <person name="Maire R."/>
            <person name="Meier B."/>
            <person name="Mihaltcheva S."/>
            <person name="Molinier V."/>
            <person name="Murat C."/>
            <person name="Poggeler S."/>
            <person name="Quandt C.A."/>
            <person name="Sperisen C."/>
            <person name="Tritt A."/>
            <person name="Tisserant E."/>
            <person name="Crous P.W."/>
            <person name="Henrissat B."/>
            <person name="Nehls U."/>
            <person name="Egli S."/>
            <person name="Spatafora J.W."/>
            <person name="Grigoriev I.V."/>
            <person name="Martin F.M."/>
        </authorList>
    </citation>
    <scope>NUCLEOTIDE SEQUENCE [LARGE SCALE GENOMIC DNA]</scope>
    <source>
        <strain evidence="2 3">CBS 207.34</strain>
    </source>
</reference>
<keyword evidence="3" id="KW-1185">Reference proteome</keyword>
<keyword evidence="1" id="KW-0472">Membrane</keyword>
<gene>
    <name evidence="2" type="ORF">AOQ84DRAFT_89180</name>
</gene>
<accession>A0A8E2EVY4</accession>
<keyword evidence="1" id="KW-0812">Transmembrane</keyword>
<feature type="transmembrane region" description="Helical" evidence="1">
    <location>
        <begin position="6"/>
        <end position="27"/>
    </location>
</feature>
<evidence type="ECO:0000313" key="2">
    <source>
        <dbReference type="EMBL" id="OCL05881.1"/>
    </source>
</evidence>
<dbReference type="Proteomes" id="UP000250140">
    <property type="component" value="Unassembled WGS sequence"/>
</dbReference>
<dbReference type="AlphaFoldDB" id="A0A8E2EVY4"/>